<dbReference type="InterPro" id="IPR003736">
    <property type="entry name" value="PAAI_dom"/>
</dbReference>
<evidence type="ECO:0000256" key="1">
    <source>
        <dbReference type="ARBA" id="ARBA00008324"/>
    </source>
</evidence>
<evidence type="ECO:0000313" key="4">
    <source>
        <dbReference type="EMBL" id="CAL5219115.1"/>
    </source>
</evidence>
<keyword evidence="5" id="KW-1185">Reference proteome</keyword>
<proteinExistence type="inferred from homology"/>
<dbReference type="Proteomes" id="UP001497392">
    <property type="component" value="Unassembled WGS sequence"/>
</dbReference>
<dbReference type="SUPFAM" id="SSF54637">
    <property type="entry name" value="Thioesterase/thiol ester dehydrase-isomerase"/>
    <property type="match status" value="1"/>
</dbReference>
<dbReference type="Pfam" id="PF03061">
    <property type="entry name" value="4HBT"/>
    <property type="match status" value="1"/>
</dbReference>
<dbReference type="CDD" id="cd03443">
    <property type="entry name" value="PaaI_thioesterase"/>
    <property type="match status" value="1"/>
</dbReference>
<dbReference type="NCBIfam" id="TIGR00369">
    <property type="entry name" value="unchar_dom_1"/>
    <property type="match status" value="1"/>
</dbReference>
<dbReference type="InterPro" id="IPR006683">
    <property type="entry name" value="Thioestr_dom"/>
</dbReference>
<evidence type="ECO:0000313" key="5">
    <source>
        <dbReference type="Proteomes" id="UP001497392"/>
    </source>
</evidence>
<dbReference type="Gene3D" id="3.10.129.10">
    <property type="entry name" value="Hotdog Thioesterase"/>
    <property type="match status" value="1"/>
</dbReference>
<keyword evidence="2" id="KW-0378">Hydrolase</keyword>
<comment type="similarity">
    <text evidence="1">Belongs to the thioesterase PaaI family.</text>
</comment>
<comment type="caution">
    <text evidence="4">The sequence shown here is derived from an EMBL/GenBank/DDBJ whole genome shotgun (WGS) entry which is preliminary data.</text>
</comment>
<dbReference type="InterPro" id="IPR029069">
    <property type="entry name" value="HotDog_dom_sf"/>
</dbReference>
<organism evidence="4 5">
    <name type="scientific">Coccomyxa viridis</name>
    <dbReference type="NCBI Taxonomy" id="1274662"/>
    <lineage>
        <taxon>Eukaryota</taxon>
        <taxon>Viridiplantae</taxon>
        <taxon>Chlorophyta</taxon>
        <taxon>core chlorophytes</taxon>
        <taxon>Trebouxiophyceae</taxon>
        <taxon>Trebouxiophyceae incertae sedis</taxon>
        <taxon>Coccomyxaceae</taxon>
        <taxon>Coccomyxa</taxon>
    </lineage>
</organism>
<dbReference type="EMBL" id="CAXHTA020000002">
    <property type="protein sequence ID" value="CAL5219115.1"/>
    <property type="molecule type" value="Genomic_DNA"/>
</dbReference>
<evidence type="ECO:0000259" key="3">
    <source>
        <dbReference type="Pfam" id="PF03061"/>
    </source>
</evidence>
<dbReference type="InterPro" id="IPR039298">
    <property type="entry name" value="ACOT13"/>
</dbReference>
<dbReference type="PANTHER" id="PTHR21660">
    <property type="entry name" value="THIOESTERASE SUPERFAMILY MEMBER-RELATED"/>
    <property type="match status" value="1"/>
</dbReference>
<sequence>MGTPEAGKLFLQALTGSGLGSPDLIEDSMFDTVALQTITDIRAYEGRLTCIIPVEPRVQNRYGTLHGGCIATLVDVVGSAALVTVSERSGVSLNISVDYLRPGQAGEEVLVDAKVVKVGGLIATINVDLKSVKTGQLVAQGKHIKFLSTKDKGIPKAASADVMRSKL</sequence>
<name>A0ABP1FGR1_9CHLO</name>
<reference evidence="4 5" key="1">
    <citation type="submission" date="2024-06" db="EMBL/GenBank/DDBJ databases">
        <authorList>
            <person name="Kraege A."/>
            <person name="Thomma B."/>
        </authorList>
    </citation>
    <scope>NUCLEOTIDE SEQUENCE [LARGE SCALE GENOMIC DNA]</scope>
</reference>
<gene>
    <name evidence="4" type="primary">g889</name>
    <name evidence="4" type="ORF">VP750_LOCUS774</name>
</gene>
<dbReference type="PANTHER" id="PTHR21660:SF1">
    <property type="entry name" value="ACYL-COENZYME A THIOESTERASE 13"/>
    <property type="match status" value="1"/>
</dbReference>
<protein>
    <submittedName>
        <fullName evidence="4">G889 protein</fullName>
    </submittedName>
</protein>
<accession>A0ABP1FGR1</accession>
<evidence type="ECO:0000256" key="2">
    <source>
        <dbReference type="ARBA" id="ARBA00022801"/>
    </source>
</evidence>
<feature type="domain" description="Thioesterase" evidence="3">
    <location>
        <begin position="62"/>
        <end position="135"/>
    </location>
</feature>